<evidence type="ECO:0000256" key="7">
    <source>
        <dbReference type="SAM" id="MobiDB-lite"/>
    </source>
</evidence>
<evidence type="ECO:0000256" key="6">
    <source>
        <dbReference type="RuleBase" id="RU003815"/>
    </source>
</evidence>
<evidence type="ECO:0000313" key="8">
    <source>
        <dbReference type="EMBL" id="OIW29838.1"/>
    </source>
</evidence>
<dbReference type="STRING" id="1408157.A0A1J7IQU6"/>
<keyword evidence="2 6" id="KW-0689">Ribosomal protein</keyword>
<dbReference type="FunFam" id="3.30.230.10:FF:000001">
    <property type="entry name" value="30S ribosomal protein S9"/>
    <property type="match status" value="1"/>
</dbReference>
<dbReference type="InterPro" id="IPR023035">
    <property type="entry name" value="Ribosomal_uS9_bac/plastid"/>
</dbReference>
<dbReference type="InterPro" id="IPR014721">
    <property type="entry name" value="Ribsml_uS5_D2-typ_fold_subgr"/>
</dbReference>
<comment type="similarity">
    <text evidence="1 6">Belongs to the universal ribosomal protein uS9 family.</text>
</comment>
<dbReference type="Pfam" id="PF00380">
    <property type="entry name" value="Ribosomal_S9"/>
    <property type="match status" value="1"/>
</dbReference>
<gene>
    <name evidence="8" type="ORF">CONLIGDRAFT_643897</name>
</gene>
<dbReference type="SUPFAM" id="SSF54211">
    <property type="entry name" value="Ribosomal protein S5 domain 2-like"/>
    <property type="match status" value="1"/>
</dbReference>
<keyword evidence="3 6" id="KW-0687">Ribonucleoprotein</keyword>
<dbReference type="GO" id="GO:0003735">
    <property type="term" value="F:structural constituent of ribosome"/>
    <property type="evidence" value="ECO:0007669"/>
    <property type="project" value="EnsemblFungi"/>
</dbReference>
<reference evidence="8 9" key="1">
    <citation type="submission" date="2016-10" db="EMBL/GenBank/DDBJ databases">
        <title>Draft genome sequence of Coniochaeta ligniaria NRRL30616, a lignocellulolytic fungus for bioabatement of inhibitors in plant biomass hydrolysates.</title>
        <authorList>
            <consortium name="DOE Joint Genome Institute"/>
            <person name="Jimenez D.J."/>
            <person name="Hector R.E."/>
            <person name="Riley R."/>
            <person name="Sun H."/>
            <person name="Grigoriev I.V."/>
            <person name="Van Elsas J.D."/>
            <person name="Nichols N.N."/>
        </authorList>
    </citation>
    <scope>NUCLEOTIDE SEQUENCE [LARGE SCALE GENOMIC DNA]</scope>
    <source>
        <strain evidence="8 9">NRRL 30616</strain>
    </source>
</reference>
<dbReference type="Proteomes" id="UP000182658">
    <property type="component" value="Unassembled WGS sequence"/>
</dbReference>
<dbReference type="OrthoDB" id="10254627at2759"/>
<evidence type="ECO:0000256" key="2">
    <source>
        <dbReference type="ARBA" id="ARBA00022980"/>
    </source>
</evidence>
<keyword evidence="9" id="KW-1185">Reference proteome</keyword>
<evidence type="ECO:0000256" key="1">
    <source>
        <dbReference type="ARBA" id="ARBA00005251"/>
    </source>
</evidence>
<evidence type="ECO:0000313" key="9">
    <source>
        <dbReference type="Proteomes" id="UP000182658"/>
    </source>
</evidence>
<sequence>MASLQSGSSALRGCCQVTQTLKRLHRLRAARITVPVGTARHMTSLSDQDPATDGMGIHARAVPVSPSYFSRQPRFNDSYLLLAQLAERYRKLPLIPKDQVQPVAWKNLENFRQAVGEHVKATEFVKCMELVKVLNQIHPSLRPKEVDDALLVFKKAVQPYSNIEKTIPIDKFGRALGTGRRKQSVARAWVVEGTGEMLVNGKTLADAFGRVHDRESATWALRATSRTDKYNVWALVEGGGTTGQAEALTLAIGKALMAHEPALKPALRRAGCVTRDPRKVERKKPGHVKARKMPAWVKR</sequence>
<feature type="region of interest" description="Disordered" evidence="7">
    <location>
        <begin position="277"/>
        <end position="299"/>
    </location>
</feature>
<name>A0A1J7IQU6_9PEZI</name>
<feature type="compositionally biased region" description="Basic residues" evidence="7">
    <location>
        <begin position="280"/>
        <end position="299"/>
    </location>
</feature>
<dbReference type="InParanoid" id="A0A1J7IQU6"/>
<dbReference type="GO" id="GO:0003723">
    <property type="term" value="F:RNA binding"/>
    <property type="evidence" value="ECO:0007669"/>
    <property type="project" value="TreeGrafter"/>
</dbReference>
<dbReference type="FunCoup" id="A0A1J7IQU6">
    <property type="interactions" value="161"/>
</dbReference>
<dbReference type="PANTHER" id="PTHR21569:SF1">
    <property type="entry name" value="SMALL RIBOSOMAL SUBUNIT PROTEIN US9M"/>
    <property type="match status" value="1"/>
</dbReference>
<dbReference type="InterPro" id="IPR000754">
    <property type="entry name" value="Ribosomal_uS9"/>
</dbReference>
<organism evidence="8 9">
    <name type="scientific">Coniochaeta ligniaria NRRL 30616</name>
    <dbReference type="NCBI Taxonomy" id="1408157"/>
    <lineage>
        <taxon>Eukaryota</taxon>
        <taxon>Fungi</taxon>
        <taxon>Dikarya</taxon>
        <taxon>Ascomycota</taxon>
        <taxon>Pezizomycotina</taxon>
        <taxon>Sordariomycetes</taxon>
        <taxon>Sordariomycetidae</taxon>
        <taxon>Coniochaetales</taxon>
        <taxon>Coniochaetaceae</taxon>
        <taxon>Coniochaeta</taxon>
    </lineage>
</organism>
<protein>
    <recommendedName>
        <fullName evidence="4">Small ribosomal subunit protein uS9m</fullName>
    </recommendedName>
    <alternativeName>
        <fullName evidence="5">37S ribosomal protein S9, mitochondrial</fullName>
    </alternativeName>
</protein>
<proteinExistence type="inferred from homology"/>
<dbReference type="PANTHER" id="PTHR21569">
    <property type="entry name" value="RIBOSOMAL PROTEIN S9"/>
    <property type="match status" value="1"/>
</dbReference>
<evidence type="ECO:0000256" key="5">
    <source>
        <dbReference type="ARBA" id="ARBA00042623"/>
    </source>
</evidence>
<dbReference type="EMBL" id="KV875097">
    <property type="protein sequence ID" value="OIW29838.1"/>
    <property type="molecule type" value="Genomic_DNA"/>
</dbReference>
<accession>A0A1J7IQU6</accession>
<dbReference type="NCBIfam" id="NF001099">
    <property type="entry name" value="PRK00132.1"/>
    <property type="match status" value="1"/>
</dbReference>
<dbReference type="GO" id="GO:0006412">
    <property type="term" value="P:translation"/>
    <property type="evidence" value="ECO:0007669"/>
    <property type="project" value="InterPro"/>
</dbReference>
<dbReference type="Gene3D" id="3.30.230.10">
    <property type="match status" value="1"/>
</dbReference>
<dbReference type="AlphaFoldDB" id="A0A1J7IQU6"/>
<evidence type="ECO:0000256" key="3">
    <source>
        <dbReference type="ARBA" id="ARBA00023274"/>
    </source>
</evidence>
<dbReference type="GO" id="GO:0005763">
    <property type="term" value="C:mitochondrial small ribosomal subunit"/>
    <property type="evidence" value="ECO:0007669"/>
    <property type="project" value="EnsemblFungi"/>
</dbReference>
<dbReference type="PROSITE" id="PS00360">
    <property type="entry name" value="RIBOSOMAL_S9"/>
    <property type="match status" value="1"/>
</dbReference>
<dbReference type="InterPro" id="IPR020574">
    <property type="entry name" value="Ribosomal_uS9_CS"/>
</dbReference>
<dbReference type="InterPro" id="IPR020568">
    <property type="entry name" value="Ribosomal_Su5_D2-typ_SF"/>
</dbReference>
<evidence type="ECO:0000256" key="4">
    <source>
        <dbReference type="ARBA" id="ARBA00039318"/>
    </source>
</evidence>